<dbReference type="InterPro" id="IPR036890">
    <property type="entry name" value="HATPase_C_sf"/>
</dbReference>
<name>A0A0B1PX13_9HYPH</name>
<dbReference type="PANTHER" id="PTHR41523:SF7">
    <property type="entry name" value="HISTIDINE KINASE"/>
    <property type="match status" value="1"/>
</dbReference>
<dbReference type="EC" id="2.7.13.3" evidence="2"/>
<evidence type="ECO:0000256" key="6">
    <source>
        <dbReference type="ARBA" id="ARBA00022777"/>
    </source>
</evidence>
<keyword evidence="5" id="KW-0547">Nucleotide-binding</keyword>
<dbReference type="GO" id="GO:0005524">
    <property type="term" value="F:ATP binding"/>
    <property type="evidence" value="ECO:0007669"/>
    <property type="project" value="UniProtKB-KW"/>
</dbReference>
<dbReference type="EMBL" id="JRFJ01000008">
    <property type="protein sequence ID" value="KHJ53078.1"/>
    <property type="molecule type" value="Genomic_DNA"/>
</dbReference>
<evidence type="ECO:0000256" key="2">
    <source>
        <dbReference type="ARBA" id="ARBA00012438"/>
    </source>
</evidence>
<evidence type="ECO:0000256" key="7">
    <source>
        <dbReference type="ARBA" id="ARBA00022840"/>
    </source>
</evidence>
<dbReference type="CDD" id="cd00156">
    <property type="entry name" value="REC"/>
    <property type="match status" value="1"/>
</dbReference>
<dbReference type="InterPro" id="IPR035965">
    <property type="entry name" value="PAS-like_dom_sf"/>
</dbReference>
<dbReference type="SUPFAM" id="SSF55785">
    <property type="entry name" value="PYP-like sensor domain (PAS domain)"/>
    <property type="match status" value="1"/>
</dbReference>
<evidence type="ECO:0000256" key="5">
    <source>
        <dbReference type="ARBA" id="ARBA00022741"/>
    </source>
</evidence>
<protein>
    <recommendedName>
        <fullName evidence="2">histidine kinase</fullName>
        <ecNumber evidence="2">2.7.13.3</ecNumber>
    </recommendedName>
</protein>
<dbReference type="InterPro" id="IPR001789">
    <property type="entry name" value="Sig_transdc_resp-reg_receiver"/>
</dbReference>
<dbReference type="Gene3D" id="3.30.565.10">
    <property type="entry name" value="Histidine kinase-like ATPase, C-terminal domain"/>
    <property type="match status" value="1"/>
</dbReference>
<proteinExistence type="predicted"/>
<dbReference type="PANTHER" id="PTHR41523">
    <property type="entry name" value="TWO-COMPONENT SYSTEM SENSOR PROTEIN"/>
    <property type="match status" value="1"/>
</dbReference>
<evidence type="ECO:0000259" key="9">
    <source>
        <dbReference type="PROSITE" id="PS50110"/>
    </source>
</evidence>
<comment type="caution">
    <text evidence="10">The sequence shown here is derived from an EMBL/GenBank/DDBJ whole genome shotgun (WGS) entry which is preliminary data.</text>
</comment>
<dbReference type="SMART" id="SM00448">
    <property type="entry name" value="REC"/>
    <property type="match status" value="1"/>
</dbReference>
<dbReference type="InterPro" id="IPR011006">
    <property type="entry name" value="CheY-like_superfamily"/>
</dbReference>
<feature type="modified residue" description="4-aspartylphosphate" evidence="8">
    <location>
        <position position="60"/>
    </location>
</feature>
<reference evidence="10 11" key="1">
    <citation type="submission" date="2014-09" db="EMBL/GenBank/DDBJ databases">
        <title>Isolation and characterization of Aurantimonas altamirensis ON-56566 from clinical sample following a dog bite.</title>
        <authorList>
            <person name="Eshaghi A."/>
            <person name="Li A."/>
            <person name="Shahinas D."/>
            <person name="Bahn P."/>
            <person name="Kus J.V."/>
            <person name="Patel S.N."/>
        </authorList>
    </citation>
    <scope>NUCLEOTIDE SEQUENCE [LARGE SCALE GENOMIC DNA]</scope>
    <source>
        <strain evidence="10 11">ON-56566</strain>
    </source>
</reference>
<dbReference type="GO" id="GO:0000160">
    <property type="term" value="P:phosphorelay signal transduction system"/>
    <property type="evidence" value="ECO:0007669"/>
    <property type="project" value="InterPro"/>
</dbReference>
<gene>
    <name evidence="10" type="ORF">LA66_19880</name>
</gene>
<evidence type="ECO:0000256" key="3">
    <source>
        <dbReference type="ARBA" id="ARBA00022553"/>
    </source>
</evidence>
<evidence type="ECO:0000313" key="10">
    <source>
        <dbReference type="EMBL" id="KHJ53078.1"/>
    </source>
</evidence>
<dbReference type="SUPFAM" id="SSF52172">
    <property type="entry name" value="CheY-like"/>
    <property type="match status" value="1"/>
</dbReference>
<dbReference type="STRING" id="370622.LA66_19880"/>
<dbReference type="SMART" id="SM00911">
    <property type="entry name" value="HWE_HK"/>
    <property type="match status" value="1"/>
</dbReference>
<dbReference type="InterPro" id="IPR011102">
    <property type="entry name" value="Sig_transdc_His_kinase_HWE"/>
</dbReference>
<feature type="domain" description="Response regulatory" evidence="9">
    <location>
        <begin position="9"/>
        <end position="125"/>
    </location>
</feature>
<dbReference type="Gene3D" id="3.30.450.20">
    <property type="entry name" value="PAS domain"/>
    <property type="match status" value="2"/>
</dbReference>
<dbReference type="Proteomes" id="UP000030826">
    <property type="component" value="Unassembled WGS sequence"/>
</dbReference>
<accession>A0A0B1PX13</accession>
<dbReference type="OrthoDB" id="7991996at2"/>
<dbReference type="PROSITE" id="PS50110">
    <property type="entry name" value="RESPONSE_REGULATORY"/>
    <property type="match status" value="1"/>
</dbReference>
<organism evidence="10 11">
    <name type="scientific">Aureimonas altamirensis</name>
    <dbReference type="NCBI Taxonomy" id="370622"/>
    <lineage>
        <taxon>Bacteria</taxon>
        <taxon>Pseudomonadati</taxon>
        <taxon>Pseudomonadota</taxon>
        <taxon>Alphaproteobacteria</taxon>
        <taxon>Hyphomicrobiales</taxon>
        <taxon>Aurantimonadaceae</taxon>
        <taxon>Aureimonas</taxon>
    </lineage>
</organism>
<evidence type="ECO:0000256" key="4">
    <source>
        <dbReference type="ARBA" id="ARBA00022679"/>
    </source>
</evidence>
<comment type="catalytic activity">
    <reaction evidence="1">
        <text>ATP + protein L-histidine = ADP + protein N-phospho-L-histidine.</text>
        <dbReference type="EC" id="2.7.13.3"/>
    </reaction>
</comment>
<evidence type="ECO:0000256" key="1">
    <source>
        <dbReference type="ARBA" id="ARBA00000085"/>
    </source>
</evidence>
<dbReference type="Pfam" id="PF07536">
    <property type="entry name" value="HWE_HK"/>
    <property type="match status" value="1"/>
</dbReference>
<sequence length="473" mass="51742">MTPPLGATRILNLEDSDLDAALIEEHLRRAGIAHETQRVWDKAAYLAALEAGDFDLILADYRLPTFDGLSALELARSHAPDVPFIFVSATLGEEVAIEALKKGATDYVIKSRLGRLGSCVARALREGEERRAREFAEEESINTRRRLSAALSVAEIGTFEWILSDDTVILDERSLEILGLDGASVRLVEEFKTIIAPDDFARVREAAYAGRGTRERFAVDFRVEHRHGLVRDVAAVGDWFGVEGGSNERGIGVLQDVTDQKSTRERQAIVVRELHHRVKNSLSTVQSVINFTLKTSPDMAAFRDGISARIASLARSHALLTNDQWRGILLREVISSELAAYDDGSRIRLSGPSVYLPSELAVSFSMAIHELTTNAAKHGALSTRDGALAIDWSIEREDEVDMLEIVWQESGGPPILGAPTRKGFGTTLLQRLLTMQIGGTVVSTLPRDGARVVIRAPLTDVSPSPMGDARAGF</sequence>
<dbReference type="GO" id="GO:0004673">
    <property type="term" value="F:protein histidine kinase activity"/>
    <property type="evidence" value="ECO:0007669"/>
    <property type="project" value="UniProtKB-EC"/>
</dbReference>
<dbReference type="Pfam" id="PF00072">
    <property type="entry name" value="Response_reg"/>
    <property type="match status" value="1"/>
</dbReference>
<keyword evidence="4" id="KW-0808">Transferase</keyword>
<keyword evidence="7" id="KW-0067">ATP-binding</keyword>
<evidence type="ECO:0000313" key="11">
    <source>
        <dbReference type="Proteomes" id="UP000030826"/>
    </source>
</evidence>
<dbReference type="Gene3D" id="3.40.50.2300">
    <property type="match status" value="1"/>
</dbReference>
<keyword evidence="6" id="KW-0418">Kinase</keyword>
<dbReference type="AlphaFoldDB" id="A0A0B1PX13"/>
<dbReference type="RefSeq" id="WP_039195991.1">
    <property type="nucleotide sequence ID" value="NZ_JRFJ01000008.1"/>
</dbReference>
<keyword evidence="3 8" id="KW-0597">Phosphoprotein</keyword>
<evidence type="ECO:0000256" key="8">
    <source>
        <dbReference type="PROSITE-ProRule" id="PRU00169"/>
    </source>
</evidence>